<proteinExistence type="inferred from homology"/>
<name>A0A1G6X958_9RHOB</name>
<comment type="subcellular location">
    <subcellularLocation>
        <location evidence="1">Periplasm</location>
    </subcellularLocation>
</comment>
<dbReference type="GO" id="GO:0015833">
    <property type="term" value="P:peptide transport"/>
    <property type="evidence" value="ECO:0007669"/>
    <property type="project" value="TreeGrafter"/>
</dbReference>
<evidence type="ECO:0000256" key="3">
    <source>
        <dbReference type="ARBA" id="ARBA00022448"/>
    </source>
</evidence>
<dbReference type="InterPro" id="IPR000914">
    <property type="entry name" value="SBP_5_dom"/>
</dbReference>
<organism evidence="7 8">
    <name type="scientific">Paracoccus isoporae</name>
    <dbReference type="NCBI Taxonomy" id="591205"/>
    <lineage>
        <taxon>Bacteria</taxon>
        <taxon>Pseudomonadati</taxon>
        <taxon>Pseudomonadota</taxon>
        <taxon>Alphaproteobacteria</taxon>
        <taxon>Rhodobacterales</taxon>
        <taxon>Paracoccaceae</taxon>
        <taxon>Paracoccus</taxon>
    </lineage>
</organism>
<comment type="similarity">
    <text evidence="2">Belongs to the bacterial solute-binding protein 5 family.</text>
</comment>
<keyword evidence="3" id="KW-0813">Transport</keyword>
<dbReference type="Pfam" id="PF00496">
    <property type="entry name" value="SBP_bac_5"/>
    <property type="match status" value="1"/>
</dbReference>
<dbReference type="Gene3D" id="3.90.76.10">
    <property type="entry name" value="Dipeptide-binding Protein, Domain 1"/>
    <property type="match status" value="1"/>
</dbReference>
<evidence type="ECO:0000259" key="6">
    <source>
        <dbReference type="Pfam" id="PF00496"/>
    </source>
</evidence>
<evidence type="ECO:0000256" key="2">
    <source>
        <dbReference type="ARBA" id="ARBA00005695"/>
    </source>
</evidence>
<reference evidence="7 8" key="1">
    <citation type="submission" date="2016-10" db="EMBL/GenBank/DDBJ databases">
        <authorList>
            <person name="de Groot N.N."/>
        </authorList>
    </citation>
    <scope>NUCLEOTIDE SEQUENCE [LARGE SCALE GENOMIC DNA]</scope>
    <source>
        <strain evidence="7 8">DSM 22220</strain>
    </source>
</reference>
<feature type="domain" description="Solute-binding protein family 5" evidence="6">
    <location>
        <begin position="76"/>
        <end position="457"/>
    </location>
</feature>
<evidence type="ECO:0000256" key="1">
    <source>
        <dbReference type="ARBA" id="ARBA00004418"/>
    </source>
</evidence>
<dbReference type="STRING" id="591205.SAMN05421538_102334"/>
<sequence length="534" mass="60111">MTKFLMTTALALSFAAPSFAATVAEGDTLAETQEYNFWLLDGIKTVDPQLNTDVEGSDVIRQLFEGLMNEDATGAMIPGVATDYEMSEDGLTYTFNLREDARWSNGEPVRAQDFVYGWQRAVDPANASEYAWFIELMNVVNATEIVNGEAEVDTLGVTAIDDTTLEVQLSQPTAYFIKTLSHATTFPVLQSVVEEHGDDWTQPGNLVGNGAYTLTGHNIGVTITMEKNPEYWDAENVILEKLTGVVVNDQNVALTRYQAGELDRMDIPAGQYPRLSEEFPDEAISFPYSCSYAYLVNMSDKGREELQDANVRRALALGLNRDIIVDQVLQGGQRPSYNWTHWAIEGFEMPEIEMASMSQEDRTAEAKRLLEEAGYTPDNPLRLTLNYNTSEDHKKIAVVAQQMWKPLGVELTLNNMEWKVHTDRMQEQDFELARYAWCADYNEASTFLDYFRSTGSNYGEFDNAEYDALLDEAVTSENPNEQYTAAEQILAAELPLIPIYHYANVDMIKPYVKGVPLENVMNNWYGKDMYIAAE</sequence>
<gene>
    <name evidence="7" type="ORF">SAMN05421538_102334</name>
</gene>
<dbReference type="PANTHER" id="PTHR30290:SF10">
    <property type="entry name" value="PERIPLASMIC OLIGOPEPTIDE-BINDING PROTEIN-RELATED"/>
    <property type="match status" value="1"/>
</dbReference>
<dbReference type="GO" id="GO:0043190">
    <property type="term" value="C:ATP-binding cassette (ABC) transporter complex"/>
    <property type="evidence" value="ECO:0007669"/>
    <property type="project" value="InterPro"/>
</dbReference>
<dbReference type="Proteomes" id="UP000199344">
    <property type="component" value="Unassembled WGS sequence"/>
</dbReference>
<evidence type="ECO:0000313" key="8">
    <source>
        <dbReference type="Proteomes" id="UP000199344"/>
    </source>
</evidence>
<dbReference type="RefSeq" id="WP_090521526.1">
    <property type="nucleotide sequence ID" value="NZ_FNAH01000002.1"/>
</dbReference>
<evidence type="ECO:0000313" key="7">
    <source>
        <dbReference type="EMBL" id="SDD74664.1"/>
    </source>
</evidence>
<keyword evidence="4 5" id="KW-0732">Signal</keyword>
<dbReference type="CDD" id="cd08504">
    <property type="entry name" value="PBP2_OppA"/>
    <property type="match status" value="1"/>
</dbReference>
<feature type="chain" id="PRO_5011471981" evidence="5">
    <location>
        <begin position="21"/>
        <end position="534"/>
    </location>
</feature>
<dbReference type="Gene3D" id="3.40.190.10">
    <property type="entry name" value="Periplasmic binding protein-like II"/>
    <property type="match status" value="1"/>
</dbReference>
<dbReference type="PIRSF" id="PIRSF002741">
    <property type="entry name" value="MppA"/>
    <property type="match status" value="1"/>
</dbReference>
<feature type="signal peptide" evidence="5">
    <location>
        <begin position="1"/>
        <end position="20"/>
    </location>
</feature>
<dbReference type="AlphaFoldDB" id="A0A1G6X958"/>
<dbReference type="PANTHER" id="PTHR30290">
    <property type="entry name" value="PERIPLASMIC BINDING COMPONENT OF ABC TRANSPORTER"/>
    <property type="match status" value="1"/>
</dbReference>
<dbReference type="InterPro" id="IPR039424">
    <property type="entry name" value="SBP_5"/>
</dbReference>
<dbReference type="GO" id="GO:0030288">
    <property type="term" value="C:outer membrane-bounded periplasmic space"/>
    <property type="evidence" value="ECO:0007669"/>
    <property type="project" value="TreeGrafter"/>
</dbReference>
<dbReference type="FunFam" id="3.90.76.10:FF:000001">
    <property type="entry name" value="Oligopeptide ABC transporter substrate-binding protein"/>
    <property type="match status" value="1"/>
</dbReference>
<accession>A0A1G6X958</accession>
<dbReference type="EMBL" id="FNAH01000002">
    <property type="protein sequence ID" value="SDD74664.1"/>
    <property type="molecule type" value="Genomic_DNA"/>
</dbReference>
<dbReference type="Gene3D" id="3.10.105.10">
    <property type="entry name" value="Dipeptide-binding Protein, Domain 3"/>
    <property type="match status" value="1"/>
</dbReference>
<dbReference type="OrthoDB" id="9803988at2"/>
<evidence type="ECO:0000256" key="5">
    <source>
        <dbReference type="SAM" id="SignalP"/>
    </source>
</evidence>
<protein>
    <submittedName>
        <fullName evidence="7">Oligopeptide transport system substrate-binding protein</fullName>
    </submittedName>
</protein>
<dbReference type="SUPFAM" id="SSF53850">
    <property type="entry name" value="Periplasmic binding protein-like II"/>
    <property type="match status" value="1"/>
</dbReference>
<dbReference type="InterPro" id="IPR030678">
    <property type="entry name" value="Peptide/Ni-bd"/>
</dbReference>
<dbReference type="GO" id="GO:1904680">
    <property type="term" value="F:peptide transmembrane transporter activity"/>
    <property type="evidence" value="ECO:0007669"/>
    <property type="project" value="TreeGrafter"/>
</dbReference>
<evidence type="ECO:0000256" key="4">
    <source>
        <dbReference type="ARBA" id="ARBA00022729"/>
    </source>
</evidence>
<keyword evidence="8" id="KW-1185">Reference proteome</keyword>